<evidence type="ECO:0000256" key="1">
    <source>
        <dbReference type="ARBA" id="ARBA00022786"/>
    </source>
</evidence>
<dbReference type="SMART" id="SM00253">
    <property type="entry name" value="SOCS"/>
    <property type="match status" value="1"/>
</dbReference>
<dbReference type="InterPro" id="IPR036322">
    <property type="entry name" value="WD40_repeat_dom_sf"/>
</dbReference>
<dbReference type="Pfam" id="PF07525">
    <property type="entry name" value="SOCS_box"/>
    <property type="match status" value="1"/>
</dbReference>
<dbReference type="InterPro" id="IPR015943">
    <property type="entry name" value="WD40/YVTN_repeat-like_dom_sf"/>
</dbReference>
<feature type="region of interest" description="Disordered" evidence="3">
    <location>
        <begin position="1"/>
        <end position="40"/>
    </location>
</feature>
<dbReference type="SUPFAM" id="SSF158235">
    <property type="entry name" value="SOCS box-like"/>
    <property type="match status" value="1"/>
</dbReference>
<feature type="compositionally biased region" description="Basic residues" evidence="3">
    <location>
        <begin position="7"/>
        <end position="17"/>
    </location>
</feature>
<keyword evidence="5" id="KW-1185">Reference proteome</keyword>
<dbReference type="OrthoDB" id="2013972at2759"/>
<dbReference type="SUPFAM" id="SSF50978">
    <property type="entry name" value="WD40 repeat-like"/>
    <property type="match status" value="1"/>
</dbReference>
<dbReference type="PROSITE" id="PS50082">
    <property type="entry name" value="WD_REPEATS_2"/>
    <property type="match status" value="1"/>
</dbReference>
<dbReference type="GO" id="GO:0035556">
    <property type="term" value="P:intracellular signal transduction"/>
    <property type="evidence" value="ECO:0007669"/>
    <property type="project" value="InterPro"/>
</dbReference>
<dbReference type="PANTHER" id="PTHR15622">
    <property type="entry name" value="WD40 REPEAT PROTEIN"/>
    <property type="match status" value="1"/>
</dbReference>
<keyword evidence="1" id="KW-0833">Ubl conjugation pathway</keyword>
<keyword evidence="2" id="KW-0853">WD repeat</keyword>
<feature type="domain" description="SOCS box" evidence="4">
    <location>
        <begin position="420"/>
        <end position="454"/>
    </location>
</feature>
<dbReference type="Gene3D" id="1.10.750.20">
    <property type="entry name" value="SOCS box"/>
    <property type="match status" value="1"/>
</dbReference>
<dbReference type="PANTHER" id="PTHR15622:SF2">
    <property type="entry name" value="U4_U6 SMALL NUCLEAR RIBONUCLEOPROTEIN PRP4"/>
    <property type="match status" value="1"/>
</dbReference>
<protein>
    <submittedName>
        <fullName evidence="6">Uncharacterized protein LOC110989678 isoform X1</fullName>
    </submittedName>
</protein>
<dbReference type="InterPro" id="IPR001680">
    <property type="entry name" value="WD40_rpt"/>
</dbReference>
<dbReference type="InterPro" id="IPR036036">
    <property type="entry name" value="SOCS_box-like_dom_sf"/>
</dbReference>
<organism evidence="5 6">
    <name type="scientific">Acanthaster planci</name>
    <name type="common">Crown-of-thorns starfish</name>
    <dbReference type="NCBI Taxonomy" id="133434"/>
    <lineage>
        <taxon>Eukaryota</taxon>
        <taxon>Metazoa</taxon>
        <taxon>Echinodermata</taxon>
        <taxon>Eleutherozoa</taxon>
        <taxon>Asterozoa</taxon>
        <taxon>Asteroidea</taxon>
        <taxon>Valvatacea</taxon>
        <taxon>Valvatida</taxon>
        <taxon>Acanthasteridae</taxon>
        <taxon>Acanthaster</taxon>
    </lineage>
</organism>
<dbReference type="GeneID" id="110989678"/>
<dbReference type="Proteomes" id="UP000694845">
    <property type="component" value="Unplaced"/>
</dbReference>
<evidence type="ECO:0000313" key="5">
    <source>
        <dbReference type="Proteomes" id="UP000694845"/>
    </source>
</evidence>
<sequence>MGSSLSGHKRPAQRRSKREFPSRHWVPYPLGPPRGRGDQSGRVVKAVDLTSVLQPCGNFSHVPVVSWWVDCEFLPYDDSRLLTCIALHDLGGQGLPPNLPPCTTNGVINVWNLGKQNSVSSLAGCTTEIHRKSSLPHPHCQMAPDGSFVCYLESGGVIMRSINNVQQVYKREAFFRYGIYHYCTVSPDDKYLATITRQRHCFQLYVFSIQHFYSYKEANCQDIFPEFQWDRHSRANNEQVECRFSPDSQMIAVSSSSGQLFVARRSGLTLYRAALPGVCGQQASLAKPRTFDFDPRFGHEVLAACWSDQMLVVCNLERGTLAWKSHLPISLGSPDCLKYNPEGTTLAVAGSQAKIGLFHSSNGEALVLLDGADQCVHFSMKQQPASGCYPTVLRLSFTYNASHLAAASTDGFVRIWCLPRISSLQSLCRLKILKHVPLDTVGKLPLPKKLTDYVLCNPMWS</sequence>
<accession>A0A8B7ZWY7</accession>
<dbReference type="SMART" id="SM00969">
    <property type="entry name" value="SOCS_box"/>
    <property type="match status" value="1"/>
</dbReference>
<name>A0A8B7ZWY7_ACAPL</name>
<dbReference type="CDD" id="cd03717">
    <property type="entry name" value="SOCS_SOCS_like"/>
    <property type="match status" value="1"/>
</dbReference>
<evidence type="ECO:0000313" key="6">
    <source>
        <dbReference type="RefSeq" id="XP_022109929.1"/>
    </source>
</evidence>
<dbReference type="KEGG" id="aplc:110989678"/>
<evidence type="ECO:0000256" key="2">
    <source>
        <dbReference type="PROSITE-ProRule" id="PRU00221"/>
    </source>
</evidence>
<dbReference type="RefSeq" id="XP_022109929.1">
    <property type="nucleotide sequence ID" value="XM_022254237.1"/>
</dbReference>
<feature type="repeat" description="WD" evidence="2">
    <location>
        <begin position="385"/>
        <end position="416"/>
    </location>
</feature>
<gene>
    <name evidence="6" type="primary">LOC110989678</name>
</gene>
<evidence type="ECO:0000256" key="3">
    <source>
        <dbReference type="SAM" id="MobiDB-lite"/>
    </source>
</evidence>
<evidence type="ECO:0000259" key="4">
    <source>
        <dbReference type="PROSITE" id="PS50225"/>
    </source>
</evidence>
<dbReference type="PROSITE" id="PS50225">
    <property type="entry name" value="SOCS"/>
    <property type="match status" value="1"/>
</dbReference>
<reference evidence="6" key="1">
    <citation type="submission" date="2025-08" db="UniProtKB">
        <authorList>
            <consortium name="RefSeq"/>
        </authorList>
    </citation>
    <scope>IDENTIFICATION</scope>
</reference>
<dbReference type="GO" id="GO:0000209">
    <property type="term" value="P:protein polyubiquitination"/>
    <property type="evidence" value="ECO:0007669"/>
    <property type="project" value="TreeGrafter"/>
</dbReference>
<dbReference type="InterPro" id="IPR001496">
    <property type="entry name" value="SOCS_box"/>
</dbReference>
<dbReference type="InterPro" id="IPR051983">
    <property type="entry name" value="WSB_SOCS-box_domain"/>
</dbReference>
<dbReference type="Pfam" id="PF00400">
    <property type="entry name" value="WD40"/>
    <property type="match status" value="1"/>
</dbReference>
<dbReference type="AlphaFoldDB" id="A0A8B7ZWY7"/>
<proteinExistence type="predicted"/>
<dbReference type="Gene3D" id="2.130.10.10">
    <property type="entry name" value="YVTN repeat-like/Quinoprotein amine dehydrogenase"/>
    <property type="match status" value="2"/>
</dbReference>